<dbReference type="PANTHER" id="PTHR34203:SF15">
    <property type="entry name" value="SLL1173 PROTEIN"/>
    <property type="match status" value="1"/>
</dbReference>
<evidence type="ECO:0000313" key="3">
    <source>
        <dbReference type="Proteomes" id="UP001600039"/>
    </source>
</evidence>
<dbReference type="PANTHER" id="PTHR34203">
    <property type="entry name" value="METHYLTRANSFERASE, FKBM FAMILY PROTEIN"/>
    <property type="match status" value="1"/>
</dbReference>
<organism evidence="2 3">
    <name type="scientific">Flavobacterium fructosi</name>
    <dbReference type="NCBI Taxonomy" id="3230416"/>
    <lineage>
        <taxon>Bacteria</taxon>
        <taxon>Pseudomonadati</taxon>
        <taxon>Bacteroidota</taxon>
        <taxon>Flavobacteriia</taxon>
        <taxon>Flavobacteriales</taxon>
        <taxon>Flavobacteriaceae</taxon>
        <taxon>Flavobacterium</taxon>
    </lineage>
</organism>
<dbReference type="InterPro" id="IPR029063">
    <property type="entry name" value="SAM-dependent_MTases_sf"/>
</dbReference>
<reference evidence="2 3" key="1">
    <citation type="submission" date="2024-06" db="EMBL/GenBank/DDBJ databases">
        <title>Flavobacterium spp. isolated from glacier.</title>
        <authorList>
            <person name="Han D."/>
        </authorList>
    </citation>
    <scope>NUCLEOTIDE SEQUENCE [LARGE SCALE GENOMIC DNA]</scope>
    <source>
        <strain evidence="2 3">LB3P45</strain>
    </source>
</reference>
<comment type="caution">
    <text evidence="2">The sequence shown here is derived from an EMBL/GenBank/DDBJ whole genome shotgun (WGS) entry which is preliminary data.</text>
</comment>
<dbReference type="Pfam" id="PF05050">
    <property type="entry name" value="Methyltransf_21"/>
    <property type="match status" value="1"/>
</dbReference>
<dbReference type="SUPFAM" id="SSF53335">
    <property type="entry name" value="S-adenosyl-L-methionine-dependent methyltransferases"/>
    <property type="match status" value="1"/>
</dbReference>
<feature type="domain" description="Methyltransferase FkbM" evidence="1">
    <location>
        <begin position="58"/>
        <end position="220"/>
    </location>
</feature>
<protein>
    <submittedName>
        <fullName evidence="2">FkbM family methyltransferase</fullName>
    </submittedName>
</protein>
<dbReference type="GO" id="GO:0032259">
    <property type="term" value="P:methylation"/>
    <property type="evidence" value="ECO:0007669"/>
    <property type="project" value="UniProtKB-KW"/>
</dbReference>
<keyword evidence="2" id="KW-0808">Transferase</keyword>
<name>A0ABW6HI20_9FLAO</name>
<accession>A0ABW6HI20</accession>
<dbReference type="Gene3D" id="3.40.50.150">
    <property type="entry name" value="Vaccinia Virus protein VP39"/>
    <property type="match status" value="1"/>
</dbReference>
<evidence type="ECO:0000259" key="1">
    <source>
        <dbReference type="Pfam" id="PF05050"/>
    </source>
</evidence>
<sequence length="255" mass="29355">MNKIVKKIIKKAFGKFGYKLKKIDADIKLVNTNNKDFLLFNFYTTLKKFNFYPKHIVDIGANHGTWTRETLQYFPDAYYTLVEPQHWLKDSFQDILETNPKVQFYPVGVGEQEGAFQFTIVDRDDSCSFRYTKKEAKAAGFEQIEIPVVTLNGLLLNSDLPIPDIIKIDAEGLDIEVLKGASNFLGKTEIFMVEAGVVNKLFDNSFLKLITFMDENGYRLFEITDLNRPLQPQVLWLVELVFVKKNGFIDSQVIV</sequence>
<dbReference type="NCBIfam" id="TIGR01444">
    <property type="entry name" value="fkbM_fam"/>
    <property type="match status" value="1"/>
</dbReference>
<proteinExistence type="predicted"/>
<keyword evidence="3" id="KW-1185">Reference proteome</keyword>
<dbReference type="InterPro" id="IPR052514">
    <property type="entry name" value="SAM-dependent_MTase"/>
</dbReference>
<dbReference type="RefSeq" id="WP_379856531.1">
    <property type="nucleotide sequence ID" value="NZ_JBHZQA010000001.1"/>
</dbReference>
<dbReference type="InterPro" id="IPR006342">
    <property type="entry name" value="FkbM_mtfrase"/>
</dbReference>
<gene>
    <name evidence="2" type="ORF">ACFX5D_01660</name>
</gene>
<evidence type="ECO:0000313" key="2">
    <source>
        <dbReference type="EMBL" id="MFE3846672.1"/>
    </source>
</evidence>
<dbReference type="EMBL" id="JBHZQA010000001">
    <property type="protein sequence ID" value="MFE3846672.1"/>
    <property type="molecule type" value="Genomic_DNA"/>
</dbReference>
<dbReference type="GO" id="GO:0008168">
    <property type="term" value="F:methyltransferase activity"/>
    <property type="evidence" value="ECO:0007669"/>
    <property type="project" value="UniProtKB-KW"/>
</dbReference>
<keyword evidence="2" id="KW-0489">Methyltransferase</keyword>
<dbReference type="Proteomes" id="UP001600039">
    <property type="component" value="Unassembled WGS sequence"/>
</dbReference>